<dbReference type="SUPFAM" id="SSF81383">
    <property type="entry name" value="F-box domain"/>
    <property type="match status" value="1"/>
</dbReference>
<dbReference type="Pfam" id="PF12937">
    <property type="entry name" value="F-box-like"/>
    <property type="match status" value="1"/>
</dbReference>
<keyword evidence="3" id="KW-1185">Reference proteome</keyword>
<dbReference type="Proteomes" id="UP000242715">
    <property type="component" value="Unassembled WGS sequence"/>
</dbReference>
<evidence type="ECO:0000313" key="3">
    <source>
        <dbReference type="Proteomes" id="UP000242715"/>
    </source>
</evidence>
<accession>A0A2Z6NK00</accession>
<dbReference type="PROSITE" id="PS50181">
    <property type="entry name" value="FBOX"/>
    <property type="match status" value="1"/>
</dbReference>
<gene>
    <name evidence="2" type="ORF">TSUD_255190</name>
</gene>
<dbReference type="SMART" id="SM00256">
    <property type="entry name" value="FBOX"/>
    <property type="match status" value="1"/>
</dbReference>
<dbReference type="InterPro" id="IPR036047">
    <property type="entry name" value="F-box-like_dom_sf"/>
</dbReference>
<protein>
    <recommendedName>
        <fullName evidence="1">F-box domain-containing protein</fullName>
    </recommendedName>
</protein>
<dbReference type="Gene3D" id="1.20.1280.50">
    <property type="match status" value="1"/>
</dbReference>
<organism evidence="2 3">
    <name type="scientific">Trifolium subterraneum</name>
    <name type="common">Subterranean clover</name>
    <dbReference type="NCBI Taxonomy" id="3900"/>
    <lineage>
        <taxon>Eukaryota</taxon>
        <taxon>Viridiplantae</taxon>
        <taxon>Streptophyta</taxon>
        <taxon>Embryophyta</taxon>
        <taxon>Tracheophyta</taxon>
        <taxon>Spermatophyta</taxon>
        <taxon>Magnoliopsida</taxon>
        <taxon>eudicotyledons</taxon>
        <taxon>Gunneridae</taxon>
        <taxon>Pentapetalae</taxon>
        <taxon>rosids</taxon>
        <taxon>fabids</taxon>
        <taxon>Fabales</taxon>
        <taxon>Fabaceae</taxon>
        <taxon>Papilionoideae</taxon>
        <taxon>50 kb inversion clade</taxon>
        <taxon>NPAAA clade</taxon>
        <taxon>Hologalegina</taxon>
        <taxon>IRL clade</taxon>
        <taxon>Trifolieae</taxon>
        <taxon>Trifolium</taxon>
    </lineage>
</organism>
<dbReference type="EMBL" id="DF973624">
    <property type="protein sequence ID" value="GAU36265.1"/>
    <property type="molecule type" value="Genomic_DNA"/>
</dbReference>
<dbReference type="AlphaFoldDB" id="A0A2Z6NK00"/>
<sequence>MAIVALSVEELTDLPDYILIKILQYGLSVEELSNLKLVSKRFNDLISDESFIKAHRDLVRHSKPLLLIQFNAQYSSCYLPKENIKEDNMTAKMENIKEDKMKPRETEKQYEAMFVTTLPSDYPSGLIQLLNPNNFPNISPPSSDSY</sequence>
<dbReference type="InterPro" id="IPR001810">
    <property type="entry name" value="F-box_dom"/>
</dbReference>
<evidence type="ECO:0000313" key="2">
    <source>
        <dbReference type="EMBL" id="GAU36265.1"/>
    </source>
</evidence>
<name>A0A2Z6NK00_TRISU</name>
<evidence type="ECO:0000259" key="1">
    <source>
        <dbReference type="PROSITE" id="PS50181"/>
    </source>
</evidence>
<reference evidence="3" key="1">
    <citation type="journal article" date="2017" name="Front. Plant Sci.">
        <title>Climate Clever Clovers: New Paradigm to Reduce the Environmental Footprint of Ruminants by Breeding Low Methanogenic Forages Utilizing Haplotype Variation.</title>
        <authorList>
            <person name="Kaur P."/>
            <person name="Appels R."/>
            <person name="Bayer P.E."/>
            <person name="Keeble-Gagnere G."/>
            <person name="Wang J."/>
            <person name="Hirakawa H."/>
            <person name="Shirasawa K."/>
            <person name="Vercoe P."/>
            <person name="Stefanova K."/>
            <person name="Durmic Z."/>
            <person name="Nichols P."/>
            <person name="Revell C."/>
            <person name="Isobe S.N."/>
            <person name="Edwards D."/>
            <person name="Erskine W."/>
        </authorList>
    </citation>
    <scope>NUCLEOTIDE SEQUENCE [LARGE SCALE GENOMIC DNA]</scope>
    <source>
        <strain evidence="3">cv. Daliak</strain>
    </source>
</reference>
<proteinExistence type="predicted"/>
<feature type="domain" description="F-box" evidence="1">
    <location>
        <begin position="8"/>
        <end position="55"/>
    </location>
</feature>